<sequence>MRSFIFRLKSAWRHREFQVYVFESSALKKFVVVEIILGYIVYKTAFYLSHNDLLAGASSWAGTEGVKRLPVLIRRIAGV</sequence>
<dbReference type="EMBL" id="FMVM01000018">
    <property type="protein sequence ID" value="SCZ05781.1"/>
    <property type="molecule type" value="Genomic_DNA"/>
</dbReference>
<gene>
    <name evidence="1" type="ORF">SAMN05720606_11835</name>
</gene>
<protein>
    <submittedName>
        <fullName evidence="1">Uncharacterized protein</fullName>
    </submittedName>
</protein>
<reference evidence="2" key="1">
    <citation type="submission" date="2016-10" db="EMBL/GenBank/DDBJ databases">
        <authorList>
            <person name="Varghese N."/>
            <person name="Submissions S."/>
        </authorList>
    </citation>
    <scope>NUCLEOTIDE SEQUENCE [LARGE SCALE GENOMIC DNA]</scope>
    <source>
        <strain evidence="2">BL9</strain>
    </source>
</reference>
<evidence type="ECO:0000313" key="2">
    <source>
        <dbReference type="Proteomes" id="UP000198538"/>
    </source>
</evidence>
<keyword evidence="2" id="KW-1185">Reference proteome</keyword>
<dbReference type="RefSeq" id="WP_090923993.1">
    <property type="nucleotide sequence ID" value="NZ_FMVM01000018.1"/>
</dbReference>
<name>A0A1G5L027_9BACL</name>
<proteinExistence type="predicted"/>
<accession>A0A1G5L027</accession>
<dbReference type="AlphaFoldDB" id="A0A1G5L027"/>
<dbReference type="Proteomes" id="UP000198538">
    <property type="component" value="Unassembled WGS sequence"/>
</dbReference>
<evidence type="ECO:0000313" key="1">
    <source>
        <dbReference type="EMBL" id="SCZ05781.1"/>
    </source>
</evidence>
<organism evidence="1 2">
    <name type="scientific">Paenibacillus polysaccharolyticus</name>
    <dbReference type="NCBI Taxonomy" id="582692"/>
    <lineage>
        <taxon>Bacteria</taxon>
        <taxon>Bacillati</taxon>
        <taxon>Bacillota</taxon>
        <taxon>Bacilli</taxon>
        <taxon>Bacillales</taxon>
        <taxon>Paenibacillaceae</taxon>
        <taxon>Paenibacillus</taxon>
    </lineage>
</organism>